<feature type="non-terminal residue" evidence="5">
    <location>
        <position position="1"/>
    </location>
</feature>
<evidence type="ECO:0000256" key="2">
    <source>
        <dbReference type="ARBA" id="ARBA00022737"/>
    </source>
</evidence>
<evidence type="ECO:0000256" key="1">
    <source>
        <dbReference type="ARBA" id="ARBA00022574"/>
    </source>
</evidence>
<dbReference type="SUPFAM" id="SSF50978">
    <property type="entry name" value="WD40 repeat-like"/>
    <property type="match status" value="1"/>
</dbReference>
<dbReference type="EMBL" id="CASHTH010004498">
    <property type="protein sequence ID" value="CAI8058238.1"/>
    <property type="molecule type" value="Genomic_DNA"/>
</dbReference>
<dbReference type="InterPro" id="IPR001680">
    <property type="entry name" value="WD40_rpt"/>
</dbReference>
<evidence type="ECO:0000313" key="5">
    <source>
        <dbReference type="EMBL" id="CAI8058238.1"/>
    </source>
</evidence>
<name>A0AA35XGR7_GEOBA</name>
<dbReference type="SMART" id="SM00320">
    <property type="entry name" value="WD40"/>
    <property type="match status" value="3"/>
</dbReference>
<keyword evidence="1 4" id="KW-0853">WD repeat</keyword>
<organism evidence="5 6">
    <name type="scientific">Geodia barretti</name>
    <name type="common">Barrett's horny sponge</name>
    <dbReference type="NCBI Taxonomy" id="519541"/>
    <lineage>
        <taxon>Eukaryota</taxon>
        <taxon>Metazoa</taxon>
        <taxon>Porifera</taxon>
        <taxon>Demospongiae</taxon>
        <taxon>Heteroscleromorpha</taxon>
        <taxon>Tetractinellida</taxon>
        <taxon>Astrophorina</taxon>
        <taxon>Geodiidae</taxon>
        <taxon>Geodia</taxon>
    </lineage>
</organism>
<dbReference type="GO" id="GO:0040011">
    <property type="term" value="P:locomotion"/>
    <property type="evidence" value="ECO:0007669"/>
    <property type="project" value="TreeGrafter"/>
</dbReference>
<comment type="caution">
    <text evidence="5">The sequence shown here is derived from an EMBL/GenBank/DDBJ whole genome shotgun (WGS) entry which is preliminary data.</text>
</comment>
<dbReference type="GO" id="GO:0030864">
    <property type="term" value="C:cortical actin cytoskeleton"/>
    <property type="evidence" value="ECO:0007669"/>
    <property type="project" value="TreeGrafter"/>
</dbReference>
<dbReference type="PROSITE" id="PS50294">
    <property type="entry name" value="WD_REPEATS_REGION"/>
    <property type="match status" value="1"/>
</dbReference>
<evidence type="ECO:0000313" key="6">
    <source>
        <dbReference type="Proteomes" id="UP001174909"/>
    </source>
</evidence>
<dbReference type="GO" id="GO:0051015">
    <property type="term" value="F:actin filament binding"/>
    <property type="evidence" value="ECO:0007669"/>
    <property type="project" value="TreeGrafter"/>
</dbReference>
<proteinExistence type="inferred from homology"/>
<feature type="repeat" description="WD" evidence="4">
    <location>
        <begin position="98"/>
        <end position="139"/>
    </location>
</feature>
<reference evidence="5" key="1">
    <citation type="submission" date="2023-03" db="EMBL/GenBank/DDBJ databases">
        <authorList>
            <person name="Steffen K."/>
            <person name="Cardenas P."/>
        </authorList>
    </citation>
    <scope>NUCLEOTIDE SEQUENCE</scope>
</reference>
<dbReference type="AlphaFoldDB" id="A0AA35XGR7"/>
<sequence>FIPSPPATRPVNAHAQLRQIVKEPYLVIKPTCILRVLCCAVVRKMPFSPKSVFSPLPRTKRATSVVLHGDPKGRNVLYTVGRSVIIRDLENSGEADVYTQHSVEATVACYSPSGFYIASGDVSGKIRIWDTTQKEHILKYEYQPIAGAIKDIAWSPDSKRIAVCGEGREKFGHVFLWDSGSSVGEIMGHSKFINSIDYRPSRPFRVATGGEDNKVCWFEGPPFRYKNTFTVSSSPHGVPLLVARTQFTRELQWEVVLLSNVGRVGKNVDM</sequence>
<evidence type="ECO:0000256" key="3">
    <source>
        <dbReference type="ARBA" id="ARBA00038366"/>
    </source>
</evidence>
<dbReference type="Proteomes" id="UP001174909">
    <property type="component" value="Unassembled WGS sequence"/>
</dbReference>
<feature type="non-terminal residue" evidence="5">
    <location>
        <position position="270"/>
    </location>
</feature>
<dbReference type="PROSITE" id="PS50082">
    <property type="entry name" value="WD_REPEATS_2"/>
    <property type="match status" value="1"/>
</dbReference>
<dbReference type="GO" id="GO:0030042">
    <property type="term" value="P:actin filament depolymerization"/>
    <property type="evidence" value="ECO:0007669"/>
    <property type="project" value="TreeGrafter"/>
</dbReference>
<gene>
    <name evidence="5" type="ORF">GBAR_LOCUS31669</name>
</gene>
<accession>A0AA35XGR7</accession>
<dbReference type="Pfam" id="PF00400">
    <property type="entry name" value="WD40"/>
    <property type="match status" value="2"/>
</dbReference>
<dbReference type="InterPro" id="IPR036322">
    <property type="entry name" value="WD40_repeat_dom_sf"/>
</dbReference>
<comment type="similarity">
    <text evidence="3">Belongs to the WD repeat AIP1 family.</text>
</comment>
<evidence type="ECO:0000256" key="4">
    <source>
        <dbReference type="PROSITE-ProRule" id="PRU00221"/>
    </source>
</evidence>
<dbReference type="PANTHER" id="PTHR19856:SF0">
    <property type="entry name" value="WD REPEAT-CONTAINING PROTEIN 1"/>
    <property type="match status" value="1"/>
</dbReference>
<dbReference type="PANTHER" id="PTHR19856">
    <property type="entry name" value="WD-REPEATCONTAINING PROTEIN WDR1"/>
    <property type="match status" value="1"/>
</dbReference>
<dbReference type="Gene3D" id="2.130.10.10">
    <property type="entry name" value="YVTN repeat-like/Quinoprotein amine dehydrogenase"/>
    <property type="match status" value="1"/>
</dbReference>
<protein>
    <submittedName>
        <fullName evidence="5">WD repeat-containing protein 1</fullName>
    </submittedName>
</protein>
<keyword evidence="2" id="KW-0677">Repeat</keyword>
<keyword evidence="6" id="KW-1185">Reference proteome</keyword>
<dbReference type="InterPro" id="IPR015943">
    <property type="entry name" value="WD40/YVTN_repeat-like_dom_sf"/>
</dbReference>